<feature type="transmembrane region" description="Helical" evidence="8">
    <location>
        <begin position="228"/>
        <end position="249"/>
    </location>
</feature>
<sequence>MDFWTIFSQVLVLFLLILVGYIAGKQQMITKHGAKEISTLVLYITLPALIIRAMQFDFSIELLGQSLKMIGMAIAVYAGTISLSYLFAKLLRAKGKEKDVFQTAMIFPNVGFMGYPITQGLYGTQGIFYTSLFNMPFDLLMWTVGVHMLSRSSDSSASKKKGLAALLNPGTIAVAIGFTLFILSIKLPPILDSTLLYLASATTPLAMLAVGSTLARTRVDAIFANKKLLLTAVIKVAVIPAIMIVLFTILKLDGYFLKIPIIITAMPVAANVAIFATRYESDELLASQLIFLTTLMSLVTIPLIALFLG</sequence>
<dbReference type="Proteomes" id="UP000243406">
    <property type="component" value="Unassembled WGS sequence"/>
</dbReference>
<accession>A0A1T5DJG5</accession>
<keyword evidence="7 8" id="KW-0472">Membrane</keyword>
<feature type="transmembrane region" description="Helical" evidence="8">
    <location>
        <begin position="36"/>
        <end position="55"/>
    </location>
</feature>
<proteinExistence type="inferred from homology"/>
<evidence type="ECO:0000256" key="4">
    <source>
        <dbReference type="ARBA" id="ARBA00022475"/>
    </source>
</evidence>
<evidence type="ECO:0000256" key="8">
    <source>
        <dbReference type="SAM" id="Phobius"/>
    </source>
</evidence>
<feature type="transmembrane region" description="Helical" evidence="8">
    <location>
        <begin position="6"/>
        <end position="24"/>
    </location>
</feature>
<evidence type="ECO:0000256" key="6">
    <source>
        <dbReference type="ARBA" id="ARBA00022989"/>
    </source>
</evidence>
<evidence type="ECO:0000256" key="1">
    <source>
        <dbReference type="ARBA" id="ARBA00004651"/>
    </source>
</evidence>
<reference evidence="10" key="1">
    <citation type="submission" date="2017-02" db="EMBL/GenBank/DDBJ databases">
        <authorList>
            <person name="Varghese N."/>
            <person name="Submissions S."/>
        </authorList>
    </citation>
    <scope>NUCLEOTIDE SEQUENCE [LARGE SCALE GENOMIC DNA]</scope>
    <source>
        <strain evidence="10">ATCC 35199</strain>
    </source>
</reference>
<keyword evidence="6 8" id="KW-1133">Transmembrane helix</keyword>
<evidence type="ECO:0000256" key="3">
    <source>
        <dbReference type="ARBA" id="ARBA00022448"/>
    </source>
</evidence>
<keyword evidence="4" id="KW-1003">Cell membrane</keyword>
<dbReference type="PANTHER" id="PTHR36838">
    <property type="entry name" value="AUXIN EFFLUX CARRIER FAMILY PROTEIN"/>
    <property type="match status" value="1"/>
</dbReference>
<feature type="transmembrane region" description="Helical" evidence="8">
    <location>
        <begin position="128"/>
        <end position="150"/>
    </location>
</feature>
<dbReference type="EMBL" id="FUYN01000010">
    <property type="protein sequence ID" value="SKB71777.1"/>
    <property type="molecule type" value="Genomic_DNA"/>
</dbReference>
<evidence type="ECO:0008006" key="11">
    <source>
        <dbReference type="Google" id="ProtNLM"/>
    </source>
</evidence>
<dbReference type="AlphaFoldDB" id="A0A1T5DJG5"/>
<protein>
    <recommendedName>
        <fullName evidence="11">AEC family transporter</fullName>
    </recommendedName>
</protein>
<gene>
    <name evidence="9" type="ORF">SAMN02745120_0013</name>
</gene>
<dbReference type="InterPro" id="IPR004776">
    <property type="entry name" value="Mem_transp_PIN-like"/>
</dbReference>
<comment type="similarity">
    <text evidence="2">Belongs to the auxin efflux carrier (TC 2.A.69) family.</text>
</comment>
<comment type="subcellular location">
    <subcellularLocation>
        <location evidence="1">Cell membrane</location>
        <topology evidence="1">Multi-pass membrane protein</topology>
    </subcellularLocation>
</comment>
<dbReference type="Gene3D" id="1.20.1530.20">
    <property type="match status" value="1"/>
</dbReference>
<keyword evidence="10" id="KW-1185">Reference proteome</keyword>
<dbReference type="Pfam" id="PF03547">
    <property type="entry name" value="Mem_trans"/>
    <property type="match status" value="1"/>
</dbReference>
<evidence type="ECO:0000313" key="10">
    <source>
        <dbReference type="Proteomes" id="UP000243406"/>
    </source>
</evidence>
<feature type="transmembrane region" description="Helical" evidence="8">
    <location>
        <begin position="67"/>
        <end position="88"/>
    </location>
</feature>
<feature type="transmembrane region" description="Helical" evidence="8">
    <location>
        <begin position="289"/>
        <end position="308"/>
    </location>
</feature>
<evidence type="ECO:0000256" key="7">
    <source>
        <dbReference type="ARBA" id="ARBA00023136"/>
    </source>
</evidence>
<feature type="transmembrane region" description="Helical" evidence="8">
    <location>
        <begin position="255"/>
        <end position="277"/>
    </location>
</feature>
<keyword evidence="5 8" id="KW-0812">Transmembrane</keyword>
<keyword evidence="3" id="KW-0813">Transport</keyword>
<dbReference type="GO" id="GO:0005886">
    <property type="term" value="C:plasma membrane"/>
    <property type="evidence" value="ECO:0007669"/>
    <property type="project" value="UniProtKB-SubCell"/>
</dbReference>
<name>A0A1T5DJG5_9FIRM</name>
<feature type="transmembrane region" description="Helical" evidence="8">
    <location>
        <begin position="100"/>
        <end position="122"/>
    </location>
</feature>
<dbReference type="RefSeq" id="WP_013362567.1">
    <property type="nucleotide sequence ID" value="NZ_FUYN01000010.1"/>
</dbReference>
<evidence type="ECO:0000256" key="5">
    <source>
        <dbReference type="ARBA" id="ARBA00022692"/>
    </source>
</evidence>
<organism evidence="9 10">
    <name type="scientific">Acetoanaerobium noterae</name>
    <dbReference type="NCBI Taxonomy" id="745369"/>
    <lineage>
        <taxon>Bacteria</taxon>
        <taxon>Bacillati</taxon>
        <taxon>Bacillota</taxon>
        <taxon>Clostridia</taxon>
        <taxon>Peptostreptococcales</taxon>
        <taxon>Filifactoraceae</taxon>
        <taxon>Acetoanaerobium</taxon>
    </lineage>
</organism>
<feature type="transmembrane region" description="Helical" evidence="8">
    <location>
        <begin position="162"/>
        <end position="183"/>
    </location>
</feature>
<dbReference type="GO" id="GO:0055085">
    <property type="term" value="P:transmembrane transport"/>
    <property type="evidence" value="ECO:0007669"/>
    <property type="project" value="InterPro"/>
</dbReference>
<feature type="transmembrane region" description="Helical" evidence="8">
    <location>
        <begin position="195"/>
        <end position="216"/>
    </location>
</feature>
<dbReference type="OrthoDB" id="9798064at2"/>
<dbReference type="InterPro" id="IPR038770">
    <property type="entry name" value="Na+/solute_symporter_sf"/>
</dbReference>
<dbReference type="PANTHER" id="PTHR36838:SF1">
    <property type="entry name" value="SLR1864 PROTEIN"/>
    <property type="match status" value="1"/>
</dbReference>
<evidence type="ECO:0000313" key="9">
    <source>
        <dbReference type="EMBL" id="SKB71777.1"/>
    </source>
</evidence>
<evidence type="ECO:0000256" key="2">
    <source>
        <dbReference type="ARBA" id="ARBA00010145"/>
    </source>
</evidence>